<feature type="region of interest" description="Disordered" evidence="1">
    <location>
        <begin position="1"/>
        <end position="67"/>
    </location>
</feature>
<dbReference type="Proteomes" id="UP000030752">
    <property type="component" value="Unassembled WGS sequence"/>
</dbReference>
<dbReference type="InParanoid" id="W2S5T1"/>
<evidence type="ECO:0000313" key="2">
    <source>
        <dbReference type="EMBL" id="ETN43965.1"/>
    </source>
</evidence>
<dbReference type="eggNOG" id="ENOG502SPGI">
    <property type="taxonomic scope" value="Eukaryota"/>
</dbReference>
<dbReference type="EMBL" id="KB822716">
    <property type="protein sequence ID" value="ETN43965.1"/>
    <property type="molecule type" value="Genomic_DNA"/>
</dbReference>
<reference evidence="2 3" key="1">
    <citation type="submission" date="2013-03" db="EMBL/GenBank/DDBJ databases">
        <title>The Genome Sequence of Phialophora europaea CBS 101466.</title>
        <authorList>
            <consortium name="The Broad Institute Genomics Platform"/>
            <person name="Cuomo C."/>
            <person name="de Hoog S."/>
            <person name="Gorbushina A."/>
            <person name="Walker B."/>
            <person name="Young S.K."/>
            <person name="Zeng Q."/>
            <person name="Gargeya S."/>
            <person name="Fitzgerald M."/>
            <person name="Haas B."/>
            <person name="Abouelleil A."/>
            <person name="Allen A.W."/>
            <person name="Alvarado L."/>
            <person name="Arachchi H.M."/>
            <person name="Berlin A.M."/>
            <person name="Chapman S.B."/>
            <person name="Gainer-Dewar J."/>
            <person name="Goldberg J."/>
            <person name="Griggs A."/>
            <person name="Gujja S."/>
            <person name="Hansen M."/>
            <person name="Howarth C."/>
            <person name="Imamovic A."/>
            <person name="Ireland A."/>
            <person name="Larimer J."/>
            <person name="McCowan C."/>
            <person name="Murphy C."/>
            <person name="Pearson M."/>
            <person name="Poon T.W."/>
            <person name="Priest M."/>
            <person name="Roberts A."/>
            <person name="Saif S."/>
            <person name="Shea T."/>
            <person name="Sisk P."/>
            <person name="Sykes S."/>
            <person name="Wortman J."/>
            <person name="Nusbaum C."/>
            <person name="Birren B."/>
        </authorList>
    </citation>
    <scope>NUCLEOTIDE SEQUENCE [LARGE SCALE GENOMIC DNA]</scope>
    <source>
        <strain evidence="2 3">CBS 101466</strain>
    </source>
</reference>
<accession>W2S5T1</accession>
<dbReference type="AlphaFoldDB" id="W2S5T1"/>
<name>W2S5T1_CYPE1</name>
<dbReference type="VEuPathDB" id="FungiDB:HMPREF1541_10830"/>
<proteinExistence type="predicted"/>
<sequence length="772" mass="86755">MSDGHPPRKKSRFFAEGKGMFRSLMQRHSSKHSSGSDGEDTTPLQSSHPRPDQASGRERPPLLDFSSSVSSTPVGVFGQTLTLTATAFKELSVEEKEYRRKGIYGAQSLLVPANIKDGTTIANTYRQDHGFENPAANVGAVLPWQRGNIFQQSEQRQVSLVNVSLDAIQQSQFTFQAPLQPTNSSLPLAVNSFAQGRPSLGYSQTQATRMAGFQPPVHDYQASPLHTPSAARELTVQKQRLAVPPSPKIANFPPIPAPSVHDDVPNAHPLIATMGAVDLDRDVRGHRIQQHVSGFTNLPQHAATSSALNAARQASNQATTAFPDVPENALTSPNRLERANKYAGRKRKRGGVILPPPAYVFTRKNDPKFNIFHGILLYPELCFSLAAHLAIEDLISLYAISKDFHTIIDTRFTTVILSQAIRKAPSSSRIFPFRSFGHLCRTDPAARIAHPDPVKAAQGIVRRIPSFKWLRMILHRDKTVHAIMALFAEKGIPLPRRCELAIKKVWFMLDIPDNARRIGFVHNKKLLTDADLYFAVCFCVKLDMLFHDPVAPNKFSEGRRLILSQRSLTMLLRVLQGEALSTRWDMLQEYITWRYEPGTEEEVDENDTLFGVPRQKWGVMKKEYWGDKKPTFENGRTSKAPSLLLRPDQLVLREAIKRGLRFAGHYVKFMQYGYIHPKTLENFEPRGLTRRIEDYKEDEYTMDDAVAGVRALAVEEGGDPYLDLGRPGNASAKVMKREEISRAERDHREKEASFIAQMYAESLQERRALGLR</sequence>
<evidence type="ECO:0000256" key="1">
    <source>
        <dbReference type="SAM" id="MobiDB-lite"/>
    </source>
</evidence>
<dbReference type="GeneID" id="19978169"/>
<protein>
    <submittedName>
        <fullName evidence="2">Uncharacterized protein</fullName>
    </submittedName>
</protein>
<dbReference type="HOGENOM" id="CLU_018397_0_0_1"/>
<gene>
    <name evidence="2" type="ORF">HMPREF1541_10830</name>
</gene>
<organism evidence="2 3">
    <name type="scientific">Cyphellophora europaea (strain CBS 101466)</name>
    <name type="common">Phialophora europaea</name>
    <dbReference type="NCBI Taxonomy" id="1220924"/>
    <lineage>
        <taxon>Eukaryota</taxon>
        <taxon>Fungi</taxon>
        <taxon>Dikarya</taxon>
        <taxon>Ascomycota</taxon>
        <taxon>Pezizomycotina</taxon>
        <taxon>Eurotiomycetes</taxon>
        <taxon>Chaetothyriomycetidae</taxon>
        <taxon>Chaetothyriales</taxon>
        <taxon>Cyphellophoraceae</taxon>
        <taxon>Cyphellophora</taxon>
    </lineage>
</organism>
<dbReference type="OrthoDB" id="4966at2759"/>
<dbReference type="STRING" id="1220924.W2S5T1"/>
<keyword evidence="3" id="KW-1185">Reference proteome</keyword>
<dbReference type="RefSeq" id="XP_008713721.1">
    <property type="nucleotide sequence ID" value="XM_008715499.1"/>
</dbReference>
<feature type="region of interest" description="Disordered" evidence="1">
    <location>
        <begin position="316"/>
        <end position="342"/>
    </location>
</feature>
<feature type="compositionally biased region" description="Basic and acidic residues" evidence="1">
    <location>
        <begin position="49"/>
        <end position="61"/>
    </location>
</feature>
<evidence type="ECO:0000313" key="3">
    <source>
        <dbReference type="Proteomes" id="UP000030752"/>
    </source>
</evidence>
<feature type="compositionally biased region" description="Polar residues" evidence="1">
    <location>
        <begin position="32"/>
        <end position="48"/>
    </location>
</feature>